<accession>A0ABU7FAX6</accession>
<protein>
    <recommendedName>
        <fullName evidence="4">Transmembrane protein</fullName>
    </recommendedName>
</protein>
<keyword evidence="3" id="KW-1185">Reference proteome</keyword>
<dbReference type="EMBL" id="JAYWVC010000008">
    <property type="protein sequence ID" value="MED7821336.1"/>
    <property type="molecule type" value="Genomic_DNA"/>
</dbReference>
<sequence length="116" mass="13308">MQLTVHWGDLWAPVSMMVLSVILSLGTRRWRRKRQAAVKSRSRTHWEWVPFMFGLVVVIAELARLLDVPDPGITIADVVARVFALTTVFLVVRTLFILFVRGTRLMFRRQGPDSSS</sequence>
<keyword evidence="1" id="KW-0812">Transmembrane</keyword>
<feature type="transmembrane region" description="Helical" evidence="1">
    <location>
        <begin position="6"/>
        <end position="27"/>
    </location>
</feature>
<feature type="transmembrane region" description="Helical" evidence="1">
    <location>
        <begin position="78"/>
        <end position="100"/>
    </location>
</feature>
<gene>
    <name evidence="2" type="ORF">VXC91_04875</name>
</gene>
<proteinExistence type="predicted"/>
<keyword evidence="1" id="KW-0472">Membrane</keyword>
<dbReference type="Proteomes" id="UP001333996">
    <property type="component" value="Unassembled WGS sequence"/>
</dbReference>
<organism evidence="2 3">
    <name type="scientific">Streptomyces chiangmaiensis</name>
    <dbReference type="NCBI Taxonomy" id="766497"/>
    <lineage>
        <taxon>Bacteria</taxon>
        <taxon>Bacillati</taxon>
        <taxon>Actinomycetota</taxon>
        <taxon>Actinomycetes</taxon>
        <taxon>Kitasatosporales</taxon>
        <taxon>Streptomycetaceae</taxon>
        <taxon>Streptomyces</taxon>
    </lineage>
</organism>
<name>A0ABU7FAX6_9ACTN</name>
<comment type="caution">
    <text evidence="2">The sequence shown here is derived from an EMBL/GenBank/DDBJ whole genome shotgun (WGS) entry which is preliminary data.</text>
</comment>
<evidence type="ECO:0000256" key="1">
    <source>
        <dbReference type="SAM" id="Phobius"/>
    </source>
</evidence>
<evidence type="ECO:0000313" key="3">
    <source>
        <dbReference type="Proteomes" id="UP001333996"/>
    </source>
</evidence>
<keyword evidence="1" id="KW-1133">Transmembrane helix</keyword>
<dbReference type="RefSeq" id="WP_329505356.1">
    <property type="nucleotide sequence ID" value="NZ_BAAAYZ010000206.1"/>
</dbReference>
<evidence type="ECO:0008006" key="4">
    <source>
        <dbReference type="Google" id="ProtNLM"/>
    </source>
</evidence>
<evidence type="ECO:0000313" key="2">
    <source>
        <dbReference type="EMBL" id="MED7821336.1"/>
    </source>
</evidence>
<reference evidence="2" key="1">
    <citation type="submission" date="2024-01" db="EMBL/GenBank/DDBJ databases">
        <title>First draft genome sequence data of TA4-1, the type strain of Gram-positive actinobacterium Streptomyces chiangmaiensis.</title>
        <authorList>
            <person name="Yasawong M."/>
            <person name="Nantapong N."/>
        </authorList>
    </citation>
    <scope>NUCLEOTIDE SEQUENCE</scope>
    <source>
        <strain evidence="2">TA4-1</strain>
    </source>
</reference>
<feature type="transmembrane region" description="Helical" evidence="1">
    <location>
        <begin position="48"/>
        <end position="66"/>
    </location>
</feature>